<dbReference type="Proteomes" id="UP000283269">
    <property type="component" value="Unassembled WGS sequence"/>
</dbReference>
<accession>A0A409XDX2</accession>
<gene>
    <name evidence="1" type="ORF">CVT25_010396</name>
</gene>
<dbReference type="AlphaFoldDB" id="A0A409XDX2"/>
<organism evidence="1 2">
    <name type="scientific">Psilocybe cyanescens</name>
    <dbReference type="NCBI Taxonomy" id="93625"/>
    <lineage>
        <taxon>Eukaryota</taxon>
        <taxon>Fungi</taxon>
        <taxon>Dikarya</taxon>
        <taxon>Basidiomycota</taxon>
        <taxon>Agaricomycotina</taxon>
        <taxon>Agaricomycetes</taxon>
        <taxon>Agaricomycetidae</taxon>
        <taxon>Agaricales</taxon>
        <taxon>Agaricineae</taxon>
        <taxon>Strophariaceae</taxon>
        <taxon>Psilocybe</taxon>
    </lineage>
</organism>
<evidence type="ECO:0000313" key="1">
    <source>
        <dbReference type="EMBL" id="PPQ88847.1"/>
    </source>
</evidence>
<evidence type="ECO:0000313" key="2">
    <source>
        <dbReference type="Proteomes" id="UP000283269"/>
    </source>
</evidence>
<dbReference type="EMBL" id="NHYD01002003">
    <property type="protein sequence ID" value="PPQ88847.1"/>
    <property type="molecule type" value="Genomic_DNA"/>
</dbReference>
<name>A0A409XDX2_PSICY</name>
<reference evidence="1 2" key="1">
    <citation type="journal article" date="2018" name="Evol. Lett.">
        <title>Horizontal gene cluster transfer increased hallucinogenic mushroom diversity.</title>
        <authorList>
            <person name="Reynolds H.T."/>
            <person name="Vijayakumar V."/>
            <person name="Gluck-Thaler E."/>
            <person name="Korotkin H.B."/>
            <person name="Matheny P.B."/>
            <person name="Slot J.C."/>
        </authorList>
    </citation>
    <scope>NUCLEOTIDE SEQUENCE [LARGE SCALE GENOMIC DNA]</scope>
    <source>
        <strain evidence="1 2">2631</strain>
    </source>
</reference>
<protein>
    <submittedName>
        <fullName evidence="1">Uncharacterized protein</fullName>
    </submittedName>
</protein>
<sequence>MIFEIIVQPSYAARPYLSSSDICVQQPDPGDMRRAKPSSGCPFDSLQVNLTIRDMASAASVDSLTYGSSSKEQRSYGIH</sequence>
<dbReference type="InParanoid" id="A0A409XDX2"/>
<proteinExistence type="predicted"/>
<comment type="caution">
    <text evidence="1">The sequence shown here is derived from an EMBL/GenBank/DDBJ whole genome shotgun (WGS) entry which is preliminary data.</text>
</comment>
<keyword evidence="2" id="KW-1185">Reference proteome</keyword>